<reference evidence="3" key="1">
    <citation type="submission" date="2012-09" db="EMBL/GenBank/DDBJ databases">
        <authorList>
            <person name="Martin A.A."/>
        </authorList>
    </citation>
    <scope>NUCLEOTIDE SEQUENCE</scope>
</reference>
<feature type="region of interest" description="Disordered" evidence="2">
    <location>
        <begin position="132"/>
        <end position="159"/>
    </location>
</feature>
<dbReference type="WBParaSite" id="ACAC_0001426601-mRNA-1">
    <property type="protein sequence ID" value="ACAC_0001426601-mRNA-1"/>
    <property type="gene ID" value="ACAC_0001426601"/>
</dbReference>
<keyword evidence="3" id="KW-1185">Reference proteome</keyword>
<organism evidence="3 4">
    <name type="scientific">Angiostrongylus cantonensis</name>
    <name type="common">Rat lungworm</name>
    <dbReference type="NCBI Taxonomy" id="6313"/>
    <lineage>
        <taxon>Eukaryota</taxon>
        <taxon>Metazoa</taxon>
        <taxon>Ecdysozoa</taxon>
        <taxon>Nematoda</taxon>
        <taxon>Chromadorea</taxon>
        <taxon>Rhabditida</taxon>
        <taxon>Rhabditina</taxon>
        <taxon>Rhabditomorpha</taxon>
        <taxon>Strongyloidea</taxon>
        <taxon>Metastrongylidae</taxon>
        <taxon>Angiostrongylus</taxon>
    </lineage>
</organism>
<evidence type="ECO:0000313" key="3">
    <source>
        <dbReference type="Proteomes" id="UP000035642"/>
    </source>
</evidence>
<feature type="compositionally biased region" description="Basic and acidic residues" evidence="2">
    <location>
        <begin position="135"/>
        <end position="146"/>
    </location>
</feature>
<feature type="coiled-coil region" evidence="1">
    <location>
        <begin position="377"/>
        <end position="440"/>
    </location>
</feature>
<dbReference type="AlphaFoldDB" id="A0A0K0DR77"/>
<evidence type="ECO:0000313" key="4">
    <source>
        <dbReference type="WBParaSite" id="ACAC_0001426601-mRNA-1"/>
    </source>
</evidence>
<evidence type="ECO:0000256" key="1">
    <source>
        <dbReference type="SAM" id="Coils"/>
    </source>
</evidence>
<name>A0A0K0DR77_ANGCA</name>
<reference evidence="4" key="2">
    <citation type="submission" date="2017-02" db="UniProtKB">
        <authorList>
            <consortium name="WormBaseParasite"/>
        </authorList>
    </citation>
    <scope>IDENTIFICATION</scope>
</reference>
<evidence type="ECO:0000256" key="2">
    <source>
        <dbReference type="SAM" id="MobiDB-lite"/>
    </source>
</evidence>
<protein>
    <submittedName>
        <fullName evidence="4">Tower domain-containing protein</fullName>
    </submittedName>
</protein>
<accession>A0A0K0DR77</accession>
<keyword evidence="1" id="KW-0175">Coiled coil</keyword>
<proteinExistence type="predicted"/>
<sequence>MQIQLRVYEAWLVDGYLEEHERDQLSKRVRELKVNCEKYISPVPHLSSQSGIVSPPSTTDKVLVDVCTNTPCRADLSTLLSTGDEDESFFSIKSDRTNVSDRSYASAITSPVGPDPRQRLLREKISGISLAQELNGDKKMSSERQRGKPTAADKLSKSGNLSVTPTTQVVFSGRMEDRSLNGLASCQSSEYSAFSQTGTSGVIPNNTLVDSTNTVSKNTLFNGFASVAKPPCGKVLDKDEATSFWKGKSVGLPIFGRSQANITASDTNNVFGQQALKNVAPVSSVLGKAANMPCEHFSSPISGFAGQRNSDLGECSPLDALIPVISQTPQNIDSFSSTVNAEDQNEDENFYNNLVMELCQRRMGGSSKKLDPDSTDMEALQRKITQIEEQMRKTRSRLCGSTKIVCFAWGLITDHAFENAEKQHETLLELERKVAQLMNSQILSNISPQPTMTVPSAKPLNSKRSDVPCADPINLFRGLLMSSSNSGDCANLGKPMTEVMENTKITSTALKSSSEVKVQSDVAHNPLQSMERRKNQFSYGYFLVNREAVARHAGNSGLCLGCMDDDAQDLALRILEQLANDWNTICDSDSD</sequence>
<dbReference type="Proteomes" id="UP000035642">
    <property type="component" value="Unassembled WGS sequence"/>
</dbReference>